<dbReference type="EMBL" id="BMAW01128705">
    <property type="protein sequence ID" value="GFU27114.1"/>
    <property type="molecule type" value="Genomic_DNA"/>
</dbReference>
<comment type="caution">
    <text evidence="1">The sequence shown here is derived from an EMBL/GenBank/DDBJ whole genome shotgun (WGS) entry which is preliminary data.</text>
</comment>
<sequence length="74" mass="8658">MCCPHYCKQQLHILSQKPVSSKICYVCLKRLQNQNNKQLLFDLYSTGMGQNILQEAKEIPLHLPKVSNKNENQW</sequence>
<dbReference type="AlphaFoldDB" id="A0A8X6UFG6"/>
<accession>A0A8X6UFG6</accession>
<proteinExistence type="predicted"/>
<evidence type="ECO:0000313" key="2">
    <source>
        <dbReference type="Proteomes" id="UP000887013"/>
    </source>
</evidence>
<keyword evidence="2" id="KW-1185">Reference proteome</keyword>
<evidence type="ECO:0000313" key="1">
    <source>
        <dbReference type="EMBL" id="GFU27114.1"/>
    </source>
</evidence>
<organism evidence="1 2">
    <name type="scientific">Nephila pilipes</name>
    <name type="common">Giant wood spider</name>
    <name type="synonym">Nephila maculata</name>
    <dbReference type="NCBI Taxonomy" id="299642"/>
    <lineage>
        <taxon>Eukaryota</taxon>
        <taxon>Metazoa</taxon>
        <taxon>Ecdysozoa</taxon>
        <taxon>Arthropoda</taxon>
        <taxon>Chelicerata</taxon>
        <taxon>Arachnida</taxon>
        <taxon>Araneae</taxon>
        <taxon>Araneomorphae</taxon>
        <taxon>Entelegynae</taxon>
        <taxon>Araneoidea</taxon>
        <taxon>Nephilidae</taxon>
        <taxon>Nephila</taxon>
    </lineage>
</organism>
<protein>
    <submittedName>
        <fullName evidence="1">Uncharacterized protein</fullName>
    </submittedName>
</protein>
<reference evidence="1" key="1">
    <citation type="submission" date="2020-08" db="EMBL/GenBank/DDBJ databases">
        <title>Multicomponent nature underlies the extraordinary mechanical properties of spider dragline silk.</title>
        <authorList>
            <person name="Kono N."/>
            <person name="Nakamura H."/>
            <person name="Mori M."/>
            <person name="Yoshida Y."/>
            <person name="Ohtoshi R."/>
            <person name="Malay A.D."/>
            <person name="Moran D.A.P."/>
            <person name="Tomita M."/>
            <person name="Numata K."/>
            <person name="Arakawa K."/>
        </authorList>
    </citation>
    <scope>NUCLEOTIDE SEQUENCE</scope>
</reference>
<gene>
    <name evidence="1" type="ORF">NPIL_575141</name>
</gene>
<dbReference type="Proteomes" id="UP000887013">
    <property type="component" value="Unassembled WGS sequence"/>
</dbReference>
<name>A0A8X6UFG6_NEPPI</name>